<accession>A0A078B3Y8</accession>
<evidence type="ECO:0000256" key="1">
    <source>
        <dbReference type="SAM" id="MobiDB-lite"/>
    </source>
</evidence>
<evidence type="ECO:0000313" key="5">
    <source>
        <dbReference type="Proteomes" id="UP000039865"/>
    </source>
</evidence>
<reference evidence="4 5" key="1">
    <citation type="submission" date="2014-06" db="EMBL/GenBank/DDBJ databases">
        <authorList>
            <person name="Swart Estienne"/>
        </authorList>
    </citation>
    <scope>NUCLEOTIDE SEQUENCE [LARGE SCALE GENOMIC DNA]</scope>
    <source>
        <strain evidence="4 5">130c</strain>
    </source>
</reference>
<evidence type="ECO:0000313" key="4">
    <source>
        <dbReference type="EMBL" id="CDW88228.1"/>
    </source>
</evidence>
<feature type="signal peptide" evidence="3">
    <location>
        <begin position="1"/>
        <end position="17"/>
    </location>
</feature>
<organism evidence="4 5">
    <name type="scientific">Stylonychia lemnae</name>
    <name type="common">Ciliate</name>
    <dbReference type="NCBI Taxonomy" id="5949"/>
    <lineage>
        <taxon>Eukaryota</taxon>
        <taxon>Sar</taxon>
        <taxon>Alveolata</taxon>
        <taxon>Ciliophora</taxon>
        <taxon>Intramacronucleata</taxon>
        <taxon>Spirotrichea</taxon>
        <taxon>Stichotrichia</taxon>
        <taxon>Sporadotrichida</taxon>
        <taxon>Oxytrichidae</taxon>
        <taxon>Stylonychinae</taxon>
        <taxon>Stylonychia</taxon>
    </lineage>
</organism>
<evidence type="ECO:0000256" key="3">
    <source>
        <dbReference type="SAM" id="SignalP"/>
    </source>
</evidence>
<evidence type="ECO:0000256" key="2">
    <source>
        <dbReference type="SAM" id="Phobius"/>
    </source>
</evidence>
<feature type="region of interest" description="Disordered" evidence="1">
    <location>
        <begin position="188"/>
        <end position="207"/>
    </location>
</feature>
<proteinExistence type="predicted"/>
<dbReference type="Proteomes" id="UP000039865">
    <property type="component" value="Unassembled WGS sequence"/>
</dbReference>
<dbReference type="InParanoid" id="A0A078B3Y8"/>
<dbReference type="AlphaFoldDB" id="A0A078B3Y8"/>
<keyword evidence="2" id="KW-0472">Membrane</keyword>
<protein>
    <submittedName>
        <fullName evidence="4">Uncharacterized protein</fullName>
    </submittedName>
</protein>
<gene>
    <name evidence="4" type="primary">Contig1828.g1980</name>
    <name evidence="4" type="ORF">STYLEM_17346</name>
</gene>
<keyword evidence="5" id="KW-1185">Reference proteome</keyword>
<feature type="chain" id="PRO_5001729798" evidence="3">
    <location>
        <begin position="18"/>
        <end position="284"/>
    </location>
</feature>
<dbReference type="EMBL" id="CCKQ01016355">
    <property type="protein sequence ID" value="CDW88228.1"/>
    <property type="molecule type" value="Genomic_DNA"/>
</dbReference>
<name>A0A078B3Y8_STYLE</name>
<keyword evidence="2" id="KW-0812">Transmembrane</keyword>
<keyword evidence="3" id="KW-0732">Signal</keyword>
<keyword evidence="2" id="KW-1133">Transmembrane helix</keyword>
<sequence length="284" mass="31279">MRIIVAIMALGLIKTDGITQDGSKGLMLYESEGNQLGSLTDVTWSPTMACGQCIDSGYIYCRKGINAQELIQDPFTSDYICCQSKDACPQISDISYTCSNFFGDKLEQKRVCPFVSGRCGQGKKNIVLSKVGEKQTVKISGLDKGQTCMYKVVAKCGVPQFTSESITGVNIDSIELGQDWDSRATIQTEVDSQTSNESASDNNQKPTQEYQRLLTSELEQNDLKVGADLCEDRQMYVVITGDPVKLTSPINLNADFWSQSLNSFRGAQVSFLLLLGIFIFSYYA</sequence>
<feature type="transmembrane region" description="Helical" evidence="2">
    <location>
        <begin position="266"/>
        <end position="283"/>
    </location>
</feature>